<evidence type="ECO:0000313" key="3">
    <source>
        <dbReference type="Proteomes" id="UP000249619"/>
    </source>
</evidence>
<dbReference type="Gene3D" id="3.90.1200.10">
    <property type="match status" value="1"/>
</dbReference>
<reference evidence="3" key="1">
    <citation type="submission" date="2018-05" db="EMBL/GenBank/DDBJ databases">
        <title>Draft genome sequence of Stemphylium lycopersici strain CIDEFI 213.</title>
        <authorList>
            <person name="Medina R."/>
            <person name="Franco M.E.E."/>
            <person name="Lucentini C.G."/>
            <person name="Saparrat M.C.N."/>
            <person name="Balatti P.A."/>
        </authorList>
    </citation>
    <scope>NUCLEOTIDE SEQUENCE [LARGE SCALE GENOMIC DNA]</scope>
    <source>
        <strain evidence="3">CIDEFI 213</strain>
    </source>
</reference>
<dbReference type="AlphaFoldDB" id="A0A364MUQ9"/>
<proteinExistence type="predicted"/>
<name>A0A364MUQ9_STELY</name>
<sequence>MADSFEDHEIVGDFTQKKGHAFASTQLWPTTAIQSAAMPELYDPMPSSPRINVLYLAPGQIVISPQQLEESNPENIAIGGGSRLARKSPTMCVKYGTHASLIKAKNMLYVTENTSIPVPKLFAAYAYGPIDREVGDFGSVYNTHIFMEHMEGEDLRISWEKHTTSEKQTTITDLKSYVEELRALQAPGYIGPAGPFKSQAELNTTIANAYIAKSKGQAGPYIRGMLDAHKHGIVFTHGDLRPDNIIVKDGRITGIIDWEMSGWYPDYWEFAKAFYVEHFANDWKSSVGVSKCVSSYSN</sequence>
<dbReference type="InterPro" id="IPR051678">
    <property type="entry name" value="AGP_Transferase"/>
</dbReference>
<dbReference type="GO" id="GO:0016740">
    <property type="term" value="F:transferase activity"/>
    <property type="evidence" value="ECO:0007669"/>
    <property type="project" value="UniProtKB-KW"/>
</dbReference>
<dbReference type="Proteomes" id="UP000249619">
    <property type="component" value="Unassembled WGS sequence"/>
</dbReference>
<feature type="domain" description="Aminoglycoside phosphotransferase" evidence="1">
    <location>
        <begin position="98"/>
        <end position="275"/>
    </location>
</feature>
<keyword evidence="2" id="KW-0808">Transferase</keyword>
<dbReference type="CDD" id="cd05120">
    <property type="entry name" value="APH_ChoK_like"/>
    <property type="match status" value="1"/>
</dbReference>
<dbReference type="InterPro" id="IPR011009">
    <property type="entry name" value="Kinase-like_dom_sf"/>
</dbReference>
<dbReference type="SUPFAM" id="SSF56112">
    <property type="entry name" value="Protein kinase-like (PK-like)"/>
    <property type="match status" value="1"/>
</dbReference>
<evidence type="ECO:0000313" key="2">
    <source>
        <dbReference type="EMBL" id="RAR03419.1"/>
    </source>
</evidence>
<dbReference type="InterPro" id="IPR002575">
    <property type="entry name" value="Aminoglycoside_PTrfase"/>
</dbReference>
<protein>
    <submittedName>
        <fullName evidence="2">Phosphotransferase enzyme family protein</fullName>
    </submittedName>
</protein>
<dbReference type="PANTHER" id="PTHR21310:SF48">
    <property type="entry name" value="AMINOGLYCOSIDE PHOSPHOTRANSFERASE DOMAIN-CONTAINING PROTEIN"/>
    <property type="match status" value="1"/>
</dbReference>
<dbReference type="Pfam" id="PF01636">
    <property type="entry name" value="APH"/>
    <property type="match status" value="1"/>
</dbReference>
<dbReference type="PANTHER" id="PTHR21310">
    <property type="entry name" value="AMINOGLYCOSIDE PHOSPHOTRANSFERASE-RELATED-RELATED"/>
    <property type="match status" value="1"/>
</dbReference>
<dbReference type="OrthoDB" id="2906425at2759"/>
<gene>
    <name evidence="2" type="ORF">DDE83_008228</name>
</gene>
<comment type="caution">
    <text evidence="2">The sequence shown here is derived from an EMBL/GenBank/DDBJ whole genome shotgun (WGS) entry which is preliminary data.</text>
</comment>
<dbReference type="EMBL" id="QGDH01000182">
    <property type="protein sequence ID" value="RAR03419.1"/>
    <property type="molecule type" value="Genomic_DNA"/>
</dbReference>
<evidence type="ECO:0000259" key="1">
    <source>
        <dbReference type="Pfam" id="PF01636"/>
    </source>
</evidence>
<accession>A0A364MUQ9</accession>
<organism evidence="2 3">
    <name type="scientific">Stemphylium lycopersici</name>
    <name type="common">Tomato gray leaf spot disease fungus</name>
    <name type="synonym">Thyrospora lycopersici</name>
    <dbReference type="NCBI Taxonomy" id="183478"/>
    <lineage>
        <taxon>Eukaryota</taxon>
        <taxon>Fungi</taxon>
        <taxon>Dikarya</taxon>
        <taxon>Ascomycota</taxon>
        <taxon>Pezizomycotina</taxon>
        <taxon>Dothideomycetes</taxon>
        <taxon>Pleosporomycetidae</taxon>
        <taxon>Pleosporales</taxon>
        <taxon>Pleosporineae</taxon>
        <taxon>Pleosporaceae</taxon>
        <taxon>Stemphylium</taxon>
    </lineage>
</organism>
<keyword evidence="3" id="KW-1185">Reference proteome</keyword>